<feature type="domain" description="RNA polymerase sigma factor 70 region 4 type 2" evidence="4">
    <location>
        <begin position="158"/>
        <end position="207"/>
    </location>
</feature>
<dbReference type="PANTHER" id="PTHR43133:SF39">
    <property type="entry name" value="SIMILAR TO RNA POLYMERASE SIGMA-E FACTOR"/>
    <property type="match status" value="1"/>
</dbReference>
<keyword evidence="2" id="KW-0731">Sigma factor</keyword>
<dbReference type="RefSeq" id="WP_197453874.1">
    <property type="nucleotide sequence ID" value="NZ_CP036271.1"/>
</dbReference>
<accession>A0A517SA94</accession>
<dbReference type="InterPro" id="IPR013249">
    <property type="entry name" value="RNA_pol_sigma70_r4_t2"/>
</dbReference>
<dbReference type="InterPro" id="IPR036388">
    <property type="entry name" value="WH-like_DNA-bd_sf"/>
</dbReference>
<dbReference type="GO" id="GO:0016987">
    <property type="term" value="F:sigma factor activity"/>
    <property type="evidence" value="ECO:0007669"/>
    <property type="project" value="UniProtKB-KW"/>
</dbReference>
<dbReference type="EMBL" id="CP036271">
    <property type="protein sequence ID" value="QDT53051.1"/>
    <property type="molecule type" value="Genomic_DNA"/>
</dbReference>
<dbReference type="InterPro" id="IPR014284">
    <property type="entry name" value="RNA_pol_sigma-70_dom"/>
</dbReference>
<dbReference type="Proteomes" id="UP000315700">
    <property type="component" value="Chromosome"/>
</dbReference>
<organism evidence="5 6">
    <name type="scientific">Caulifigura coniformis</name>
    <dbReference type="NCBI Taxonomy" id="2527983"/>
    <lineage>
        <taxon>Bacteria</taxon>
        <taxon>Pseudomonadati</taxon>
        <taxon>Planctomycetota</taxon>
        <taxon>Planctomycetia</taxon>
        <taxon>Planctomycetales</taxon>
        <taxon>Planctomycetaceae</taxon>
        <taxon>Caulifigura</taxon>
    </lineage>
</organism>
<dbReference type="AlphaFoldDB" id="A0A517SA94"/>
<dbReference type="KEGG" id="ccos:Pan44_10660"/>
<sequence length="232" mass="25843">MDSAKVKIRSQLEGLPSRCIKVADEHTTAIVQRYLDDLGGGSPAEPVIRTLLDRATGRLQALCTRLLFRSYPRLMHPPLNLQADELLGGVVERLLKSLRKIRPQTVRQFFALANQHIRWELNDLARRLDEAPRTAQLTDGALSPPDSSDSVLSATGRRMLEAIEKLPEEEKEVFGLVRIQGLTQAESATILGVSTKTVQRRLNRSLLLLADELRDLQPDLVQPGESGDEVRA</sequence>
<protein>
    <submittedName>
        <fullName evidence="5">RNA polymerase sigma factor</fullName>
    </submittedName>
</protein>
<evidence type="ECO:0000256" key="2">
    <source>
        <dbReference type="ARBA" id="ARBA00023082"/>
    </source>
</evidence>
<reference evidence="5 6" key="1">
    <citation type="submission" date="2019-02" db="EMBL/GenBank/DDBJ databases">
        <title>Deep-cultivation of Planctomycetes and their phenomic and genomic characterization uncovers novel biology.</title>
        <authorList>
            <person name="Wiegand S."/>
            <person name="Jogler M."/>
            <person name="Boedeker C."/>
            <person name="Pinto D."/>
            <person name="Vollmers J."/>
            <person name="Rivas-Marin E."/>
            <person name="Kohn T."/>
            <person name="Peeters S.H."/>
            <person name="Heuer A."/>
            <person name="Rast P."/>
            <person name="Oberbeckmann S."/>
            <person name="Bunk B."/>
            <person name="Jeske O."/>
            <person name="Meyerdierks A."/>
            <person name="Storesund J.E."/>
            <person name="Kallscheuer N."/>
            <person name="Luecker S."/>
            <person name="Lage O.M."/>
            <person name="Pohl T."/>
            <person name="Merkel B.J."/>
            <person name="Hornburger P."/>
            <person name="Mueller R.-W."/>
            <person name="Bruemmer F."/>
            <person name="Labrenz M."/>
            <person name="Spormann A.M."/>
            <person name="Op den Camp H."/>
            <person name="Overmann J."/>
            <person name="Amann R."/>
            <person name="Jetten M.S.M."/>
            <person name="Mascher T."/>
            <person name="Medema M.H."/>
            <person name="Devos D.P."/>
            <person name="Kaster A.-K."/>
            <person name="Ovreas L."/>
            <person name="Rohde M."/>
            <person name="Galperin M.Y."/>
            <person name="Jogler C."/>
        </authorList>
    </citation>
    <scope>NUCLEOTIDE SEQUENCE [LARGE SCALE GENOMIC DNA]</scope>
    <source>
        <strain evidence="5 6">Pan44</strain>
    </source>
</reference>
<name>A0A517SA94_9PLAN</name>
<dbReference type="CDD" id="cd06171">
    <property type="entry name" value="Sigma70_r4"/>
    <property type="match status" value="1"/>
</dbReference>
<evidence type="ECO:0000259" key="4">
    <source>
        <dbReference type="Pfam" id="PF08281"/>
    </source>
</evidence>
<evidence type="ECO:0000313" key="5">
    <source>
        <dbReference type="EMBL" id="QDT53051.1"/>
    </source>
</evidence>
<evidence type="ECO:0000313" key="6">
    <source>
        <dbReference type="Proteomes" id="UP000315700"/>
    </source>
</evidence>
<dbReference type="InterPro" id="IPR039425">
    <property type="entry name" value="RNA_pol_sigma-70-like"/>
</dbReference>
<dbReference type="NCBIfam" id="TIGR02937">
    <property type="entry name" value="sigma70-ECF"/>
    <property type="match status" value="1"/>
</dbReference>
<keyword evidence="6" id="KW-1185">Reference proteome</keyword>
<dbReference type="InParanoid" id="A0A517SA94"/>
<evidence type="ECO:0000256" key="3">
    <source>
        <dbReference type="ARBA" id="ARBA00023163"/>
    </source>
</evidence>
<dbReference type="GO" id="GO:0003677">
    <property type="term" value="F:DNA binding"/>
    <property type="evidence" value="ECO:0007669"/>
    <property type="project" value="InterPro"/>
</dbReference>
<keyword evidence="1" id="KW-0805">Transcription regulation</keyword>
<dbReference type="SUPFAM" id="SSF88659">
    <property type="entry name" value="Sigma3 and sigma4 domains of RNA polymerase sigma factors"/>
    <property type="match status" value="1"/>
</dbReference>
<dbReference type="InterPro" id="IPR013324">
    <property type="entry name" value="RNA_pol_sigma_r3/r4-like"/>
</dbReference>
<dbReference type="Gene3D" id="1.10.10.10">
    <property type="entry name" value="Winged helix-like DNA-binding domain superfamily/Winged helix DNA-binding domain"/>
    <property type="match status" value="1"/>
</dbReference>
<proteinExistence type="predicted"/>
<dbReference type="PANTHER" id="PTHR43133">
    <property type="entry name" value="RNA POLYMERASE ECF-TYPE SIGMA FACTO"/>
    <property type="match status" value="1"/>
</dbReference>
<gene>
    <name evidence="5" type="ORF">Pan44_10660</name>
</gene>
<keyword evidence="3" id="KW-0804">Transcription</keyword>
<evidence type="ECO:0000256" key="1">
    <source>
        <dbReference type="ARBA" id="ARBA00023015"/>
    </source>
</evidence>
<dbReference type="GO" id="GO:0006352">
    <property type="term" value="P:DNA-templated transcription initiation"/>
    <property type="evidence" value="ECO:0007669"/>
    <property type="project" value="InterPro"/>
</dbReference>
<dbReference type="Pfam" id="PF08281">
    <property type="entry name" value="Sigma70_r4_2"/>
    <property type="match status" value="1"/>
</dbReference>